<dbReference type="InterPro" id="IPR050723">
    <property type="entry name" value="CFA/CMAS"/>
</dbReference>
<gene>
    <name evidence="7" type="ORF">Lspi_2722</name>
</gene>
<dbReference type="GO" id="GO:0008610">
    <property type="term" value="P:lipid biosynthetic process"/>
    <property type="evidence" value="ECO:0007669"/>
    <property type="project" value="InterPro"/>
</dbReference>
<evidence type="ECO:0000256" key="6">
    <source>
        <dbReference type="PIRSR" id="PIRSR003085-1"/>
    </source>
</evidence>
<dbReference type="PANTHER" id="PTHR43667">
    <property type="entry name" value="CYCLOPROPANE-FATTY-ACYL-PHOSPHOLIPID SYNTHASE"/>
    <property type="match status" value="1"/>
</dbReference>
<evidence type="ECO:0000256" key="4">
    <source>
        <dbReference type="ARBA" id="ARBA00022691"/>
    </source>
</evidence>
<reference evidence="7 8" key="1">
    <citation type="submission" date="2015-11" db="EMBL/GenBank/DDBJ databases">
        <title>Genomic analysis of 38 Legionella species identifies large and diverse effector repertoires.</title>
        <authorList>
            <person name="Burstein D."/>
            <person name="Amaro F."/>
            <person name="Zusman T."/>
            <person name="Lifshitz Z."/>
            <person name="Cohen O."/>
            <person name="Gilbert J.A."/>
            <person name="Pupko T."/>
            <person name="Shuman H.A."/>
            <person name="Segal G."/>
        </authorList>
    </citation>
    <scope>NUCLEOTIDE SEQUENCE [LARGE SCALE GENOMIC DNA]</scope>
    <source>
        <strain evidence="7 8">Mt.St.Helens-9</strain>
    </source>
</reference>
<dbReference type="RefSeq" id="WP_242602274.1">
    <property type="nucleotide sequence ID" value="NZ_CAAAII010000012.1"/>
</dbReference>
<protein>
    <submittedName>
        <fullName evidence="7">Cyclopropane fatty acid synthase</fullName>
    </submittedName>
</protein>
<dbReference type="STRING" id="452.Lspi_2722"/>
<name>A0A0W0YWU3_LEGSP</name>
<evidence type="ECO:0000256" key="2">
    <source>
        <dbReference type="ARBA" id="ARBA00022603"/>
    </source>
</evidence>
<evidence type="ECO:0000313" key="8">
    <source>
        <dbReference type="Proteomes" id="UP000054877"/>
    </source>
</evidence>
<comment type="caution">
    <text evidence="7">The sequence shown here is derived from an EMBL/GenBank/DDBJ whole genome shotgun (WGS) entry which is preliminary data.</text>
</comment>
<organism evidence="7 8">
    <name type="scientific">Legionella spiritensis</name>
    <dbReference type="NCBI Taxonomy" id="452"/>
    <lineage>
        <taxon>Bacteria</taxon>
        <taxon>Pseudomonadati</taxon>
        <taxon>Pseudomonadota</taxon>
        <taxon>Gammaproteobacteria</taxon>
        <taxon>Legionellales</taxon>
        <taxon>Legionellaceae</taxon>
        <taxon>Legionella</taxon>
    </lineage>
</organism>
<dbReference type="Proteomes" id="UP000054877">
    <property type="component" value="Unassembled WGS sequence"/>
</dbReference>
<dbReference type="GO" id="GO:0032259">
    <property type="term" value="P:methylation"/>
    <property type="evidence" value="ECO:0007669"/>
    <property type="project" value="UniProtKB-KW"/>
</dbReference>
<dbReference type="EMBL" id="LNYX01000034">
    <property type="protein sequence ID" value="KTD61102.1"/>
    <property type="molecule type" value="Genomic_DNA"/>
</dbReference>
<keyword evidence="3" id="KW-0808">Transferase</keyword>
<comment type="similarity">
    <text evidence="1">Belongs to the CFA/CMAS family.</text>
</comment>
<dbReference type="AlphaFoldDB" id="A0A0W0YWU3"/>
<accession>A0A0W0YWU3</accession>
<dbReference type="InterPro" id="IPR003333">
    <property type="entry name" value="CMAS"/>
</dbReference>
<keyword evidence="2" id="KW-0489">Methyltransferase</keyword>
<dbReference type="GO" id="GO:0008168">
    <property type="term" value="F:methyltransferase activity"/>
    <property type="evidence" value="ECO:0007669"/>
    <property type="project" value="UniProtKB-KW"/>
</dbReference>
<evidence type="ECO:0000256" key="5">
    <source>
        <dbReference type="ARBA" id="ARBA00023098"/>
    </source>
</evidence>
<dbReference type="NCBIfam" id="NF008686">
    <property type="entry name" value="PRK11705.1"/>
    <property type="match status" value="1"/>
</dbReference>
<dbReference type="PATRIC" id="fig|452.5.peg.3013"/>
<keyword evidence="5" id="KW-0443">Lipid metabolism</keyword>
<evidence type="ECO:0000256" key="1">
    <source>
        <dbReference type="ARBA" id="ARBA00010815"/>
    </source>
</evidence>
<evidence type="ECO:0000256" key="3">
    <source>
        <dbReference type="ARBA" id="ARBA00022679"/>
    </source>
</evidence>
<proteinExistence type="inferred from homology"/>
<evidence type="ECO:0000313" key="7">
    <source>
        <dbReference type="EMBL" id="KTD61102.1"/>
    </source>
</evidence>
<dbReference type="Gene3D" id="3.40.50.150">
    <property type="entry name" value="Vaccinia Virus protein VP39"/>
    <property type="match status" value="1"/>
</dbReference>
<dbReference type="CDD" id="cd02440">
    <property type="entry name" value="AdoMet_MTases"/>
    <property type="match status" value="1"/>
</dbReference>
<keyword evidence="4" id="KW-0949">S-adenosyl-L-methionine</keyword>
<feature type="active site" evidence="6">
    <location>
        <position position="357"/>
    </location>
</feature>
<sequence>MTYGLYLKKRQVIMKYTAEKTFIQSLLKSIGVEINGQQPWDIQIHNEDIYHRIVSQGEVGLGESYMDGWWDCPRLDMLFERVFRARLDKEIKVPWRVVLTELAANIISFQGKRHAKQAIRHHYDLGNRLFRTMLDTNMMYSCAYYKDATTLNEAQMAKLDLVCRKLQLKPGMNVLDIGCGWGSFAKYAAEQYGVQVTGVTISQQQYEYAVEQCRGLDVEIRLQDYRDVSGVFDRVVSIGMFEHVGHLNYPVFMRKAYHSLADGGLFLLHTIGSNETTSISSEWIRKYIFPNGMIPSMKQVATASESLLVMEDWQNFGAYYDNTLMAWHQNFVTHWDELKTYYDERFFRMWTYYLLGCAGCFRARDLQLWQIVFSKGGVAGGYMAPR</sequence>
<dbReference type="InterPro" id="IPR029063">
    <property type="entry name" value="SAM-dependent_MTases_sf"/>
</dbReference>
<dbReference type="PIRSF" id="PIRSF003085">
    <property type="entry name" value="CMAS"/>
    <property type="match status" value="1"/>
</dbReference>
<dbReference type="Pfam" id="PF02353">
    <property type="entry name" value="CMAS"/>
    <property type="match status" value="1"/>
</dbReference>
<dbReference type="SUPFAM" id="SSF53335">
    <property type="entry name" value="S-adenosyl-L-methionine-dependent methyltransferases"/>
    <property type="match status" value="1"/>
</dbReference>
<dbReference type="PANTHER" id="PTHR43667:SF1">
    <property type="entry name" value="CYCLOPROPANE-FATTY-ACYL-PHOSPHOLIPID SYNTHASE"/>
    <property type="match status" value="1"/>
</dbReference>
<keyword evidence="8" id="KW-1185">Reference proteome</keyword>